<dbReference type="KEGG" id="fer:FNB15_16300"/>
<dbReference type="RefSeq" id="WP_144069722.1">
    <property type="nucleotide sequence ID" value="NZ_CP041636.1"/>
</dbReference>
<dbReference type="Proteomes" id="UP000317496">
    <property type="component" value="Chromosome"/>
</dbReference>
<feature type="region of interest" description="Disordered" evidence="1">
    <location>
        <begin position="155"/>
        <end position="175"/>
    </location>
</feature>
<protein>
    <submittedName>
        <fullName evidence="2">PAS domain-containing protein</fullName>
    </submittedName>
</protein>
<reference evidence="2 3" key="1">
    <citation type="submission" date="2019-07" db="EMBL/GenBank/DDBJ databases">
        <title>Genome sequencing for Ferrovibrio sp. K5.</title>
        <authorList>
            <person name="Park S.-J."/>
        </authorList>
    </citation>
    <scope>NUCLEOTIDE SEQUENCE [LARGE SCALE GENOMIC DNA]</scope>
    <source>
        <strain evidence="2 3">K5</strain>
    </source>
</reference>
<dbReference type="InterPro" id="IPR009922">
    <property type="entry name" value="DUF1457"/>
</dbReference>
<evidence type="ECO:0000256" key="1">
    <source>
        <dbReference type="SAM" id="MobiDB-lite"/>
    </source>
</evidence>
<dbReference type="Pfam" id="PF07310">
    <property type="entry name" value="PAS_5"/>
    <property type="match status" value="1"/>
</dbReference>
<dbReference type="AlphaFoldDB" id="A0A516H4S3"/>
<proteinExistence type="predicted"/>
<gene>
    <name evidence="2" type="ORF">FNB15_16300</name>
</gene>
<dbReference type="OrthoDB" id="7352992at2"/>
<keyword evidence="3" id="KW-1185">Reference proteome</keyword>
<sequence length="175" mass="19706">MQRPDYAKLDAQFARMRDYLAGVAPPGKLPGRQHIDPLAIRALLSFTNLVDVERTDGKIRFRFRLIGTLQSTAAGREISGQYLEDAVLPEYFGRIHGNMMAVLERREAVYDRFGMPHPGRDFIDTERVYFPLARDGENVDMLLILNAYPDEEKTAAPAVEGKASRPAVRHPAPPK</sequence>
<accession>A0A516H4S3</accession>
<evidence type="ECO:0000313" key="2">
    <source>
        <dbReference type="EMBL" id="QDO98741.1"/>
    </source>
</evidence>
<evidence type="ECO:0000313" key="3">
    <source>
        <dbReference type="Proteomes" id="UP000317496"/>
    </source>
</evidence>
<organism evidence="2 3">
    <name type="scientific">Ferrovibrio terrae</name>
    <dbReference type="NCBI Taxonomy" id="2594003"/>
    <lineage>
        <taxon>Bacteria</taxon>
        <taxon>Pseudomonadati</taxon>
        <taxon>Pseudomonadota</taxon>
        <taxon>Alphaproteobacteria</taxon>
        <taxon>Rhodospirillales</taxon>
        <taxon>Rhodospirillaceae</taxon>
        <taxon>Ferrovibrio</taxon>
    </lineage>
</organism>
<name>A0A516H4S3_9PROT</name>
<dbReference type="EMBL" id="CP041636">
    <property type="protein sequence ID" value="QDO98741.1"/>
    <property type="molecule type" value="Genomic_DNA"/>
</dbReference>